<feature type="non-terminal residue" evidence="1">
    <location>
        <position position="1"/>
    </location>
</feature>
<dbReference type="AlphaFoldDB" id="A0A699XLK8"/>
<proteinExistence type="predicted"/>
<sequence>TFGLEAVWLGVRNTNDVAPGKGFYQPFLHLALRSALGNEGLCGVIVYSGRTLAET</sequence>
<organism evidence="1">
    <name type="scientific">Tanacetum cinerariifolium</name>
    <name type="common">Dalmatian daisy</name>
    <name type="synonym">Chrysanthemum cinerariifolium</name>
    <dbReference type="NCBI Taxonomy" id="118510"/>
    <lineage>
        <taxon>Eukaryota</taxon>
        <taxon>Viridiplantae</taxon>
        <taxon>Streptophyta</taxon>
        <taxon>Embryophyta</taxon>
        <taxon>Tracheophyta</taxon>
        <taxon>Spermatophyta</taxon>
        <taxon>Magnoliopsida</taxon>
        <taxon>eudicotyledons</taxon>
        <taxon>Gunneridae</taxon>
        <taxon>Pentapetalae</taxon>
        <taxon>asterids</taxon>
        <taxon>campanulids</taxon>
        <taxon>Asterales</taxon>
        <taxon>Asteraceae</taxon>
        <taxon>Asteroideae</taxon>
        <taxon>Anthemideae</taxon>
        <taxon>Anthemidinae</taxon>
        <taxon>Tanacetum</taxon>
    </lineage>
</organism>
<accession>A0A699XLK8</accession>
<evidence type="ECO:0000313" key="1">
    <source>
        <dbReference type="EMBL" id="GFD60775.1"/>
    </source>
</evidence>
<reference evidence="1" key="1">
    <citation type="journal article" date="2019" name="Sci. Rep.">
        <title>Draft genome of Tanacetum cinerariifolium, the natural source of mosquito coil.</title>
        <authorList>
            <person name="Yamashiro T."/>
            <person name="Shiraishi A."/>
            <person name="Satake H."/>
            <person name="Nakayama K."/>
        </authorList>
    </citation>
    <scope>NUCLEOTIDE SEQUENCE</scope>
</reference>
<gene>
    <name evidence="1" type="ORF">Tci_932744</name>
</gene>
<dbReference type="EMBL" id="BKCJ011882397">
    <property type="protein sequence ID" value="GFD60775.1"/>
    <property type="molecule type" value="Genomic_DNA"/>
</dbReference>
<comment type="caution">
    <text evidence="1">The sequence shown here is derived from an EMBL/GenBank/DDBJ whole genome shotgun (WGS) entry which is preliminary data.</text>
</comment>
<name>A0A699XLK8_TANCI</name>
<protein>
    <submittedName>
        <fullName evidence="1">Uncharacterized protein</fullName>
    </submittedName>
</protein>